<accession>A0AAV2SG97</accession>
<sequence>MWLLILIKVYMTSSQKSECPNGNNFVNLGSTCYWFSSDVAAEKRSWPDARKRCQELGTHISMKVDLAEIGYSYLSDQLLLYTIGDKGDWVWLGASDAESENVWKWVTSGRSLSLRDSLWWDTQPNSEGENSGNCLVGFNPTPTRINIRTYIGDWQCEKQLAFVCQIF</sequence>
<evidence type="ECO:0000259" key="1">
    <source>
        <dbReference type="PROSITE" id="PS50041"/>
    </source>
</evidence>
<feature type="non-terminal residue" evidence="2">
    <location>
        <position position="167"/>
    </location>
</feature>
<name>A0AAV2SG97_MEGNR</name>
<dbReference type="PROSITE" id="PS50041">
    <property type="entry name" value="C_TYPE_LECTIN_2"/>
    <property type="match status" value="1"/>
</dbReference>
<dbReference type="Proteomes" id="UP001497623">
    <property type="component" value="Unassembled WGS sequence"/>
</dbReference>
<gene>
    <name evidence="2" type="ORF">MNOR_LOCUS37220</name>
</gene>
<dbReference type="AlphaFoldDB" id="A0AAV2SG97"/>
<evidence type="ECO:0000313" key="2">
    <source>
        <dbReference type="EMBL" id="CAL4196944.1"/>
    </source>
</evidence>
<keyword evidence="3" id="KW-1185">Reference proteome</keyword>
<dbReference type="InterPro" id="IPR016186">
    <property type="entry name" value="C-type_lectin-like/link_sf"/>
</dbReference>
<dbReference type="SUPFAM" id="SSF56436">
    <property type="entry name" value="C-type lectin-like"/>
    <property type="match status" value="1"/>
</dbReference>
<dbReference type="SMART" id="SM00034">
    <property type="entry name" value="CLECT"/>
    <property type="match status" value="1"/>
</dbReference>
<dbReference type="InterPro" id="IPR016187">
    <property type="entry name" value="CTDL_fold"/>
</dbReference>
<comment type="caution">
    <text evidence="2">The sequence shown here is derived from an EMBL/GenBank/DDBJ whole genome shotgun (WGS) entry which is preliminary data.</text>
</comment>
<dbReference type="Gene3D" id="3.10.100.10">
    <property type="entry name" value="Mannose-Binding Protein A, subunit A"/>
    <property type="match status" value="1"/>
</dbReference>
<organism evidence="2 3">
    <name type="scientific">Meganyctiphanes norvegica</name>
    <name type="common">Northern krill</name>
    <name type="synonym">Thysanopoda norvegica</name>
    <dbReference type="NCBI Taxonomy" id="48144"/>
    <lineage>
        <taxon>Eukaryota</taxon>
        <taxon>Metazoa</taxon>
        <taxon>Ecdysozoa</taxon>
        <taxon>Arthropoda</taxon>
        <taxon>Crustacea</taxon>
        <taxon>Multicrustacea</taxon>
        <taxon>Malacostraca</taxon>
        <taxon>Eumalacostraca</taxon>
        <taxon>Eucarida</taxon>
        <taxon>Euphausiacea</taxon>
        <taxon>Euphausiidae</taxon>
        <taxon>Meganyctiphanes</taxon>
    </lineage>
</organism>
<protein>
    <recommendedName>
        <fullName evidence="1">C-type lectin domain-containing protein</fullName>
    </recommendedName>
</protein>
<reference evidence="2 3" key="1">
    <citation type="submission" date="2024-05" db="EMBL/GenBank/DDBJ databases">
        <authorList>
            <person name="Wallberg A."/>
        </authorList>
    </citation>
    <scope>NUCLEOTIDE SEQUENCE [LARGE SCALE GENOMIC DNA]</scope>
</reference>
<dbReference type="InterPro" id="IPR001304">
    <property type="entry name" value="C-type_lectin-like"/>
</dbReference>
<evidence type="ECO:0000313" key="3">
    <source>
        <dbReference type="Proteomes" id="UP001497623"/>
    </source>
</evidence>
<feature type="domain" description="C-type lectin" evidence="1">
    <location>
        <begin position="28"/>
        <end position="165"/>
    </location>
</feature>
<dbReference type="Pfam" id="PF00059">
    <property type="entry name" value="Lectin_C"/>
    <property type="match status" value="1"/>
</dbReference>
<dbReference type="CDD" id="cd00037">
    <property type="entry name" value="CLECT"/>
    <property type="match status" value="1"/>
</dbReference>
<dbReference type="EMBL" id="CAXKWB010073250">
    <property type="protein sequence ID" value="CAL4196944.1"/>
    <property type="molecule type" value="Genomic_DNA"/>
</dbReference>
<proteinExistence type="predicted"/>